<dbReference type="AlphaFoldDB" id="A0AAV2B7N9"/>
<name>A0AAV2B7N9_9ARAC</name>
<evidence type="ECO:0000313" key="2">
    <source>
        <dbReference type="Proteomes" id="UP001497382"/>
    </source>
</evidence>
<comment type="caution">
    <text evidence="1">The sequence shown here is derived from an EMBL/GenBank/DDBJ whole genome shotgun (WGS) entry which is preliminary data.</text>
</comment>
<reference evidence="1 2" key="1">
    <citation type="submission" date="2024-04" db="EMBL/GenBank/DDBJ databases">
        <authorList>
            <person name="Rising A."/>
            <person name="Reimegard J."/>
            <person name="Sonavane S."/>
            <person name="Akerstrom W."/>
            <person name="Nylinder S."/>
            <person name="Hedman E."/>
            <person name="Kallberg Y."/>
        </authorList>
    </citation>
    <scope>NUCLEOTIDE SEQUENCE [LARGE SCALE GENOMIC DNA]</scope>
</reference>
<keyword evidence="2" id="KW-1185">Reference proteome</keyword>
<proteinExistence type="predicted"/>
<gene>
    <name evidence="1" type="ORF">LARSCL_LOCUS17473</name>
</gene>
<accession>A0AAV2B7N9</accession>
<organism evidence="1 2">
    <name type="scientific">Larinioides sclopetarius</name>
    <dbReference type="NCBI Taxonomy" id="280406"/>
    <lineage>
        <taxon>Eukaryota</taxon>
        <taxon>Metazoa</taxon>
        <taxon>Ecdysozoa</taxon>
        <taxon>Arthropoda</taxon>
        <taxon>Chelicerata</taxon>
        <taxon>Arachnida</taxon>
        <taxon>Araneae</taxon>
        <taxon>Araneomorphae</taxon>
        <taxon>Entelegynae</taxon>
        <taxon>Araneoidea</taxon>
        <taxon>Araneidae</taxon>
        <taxon>Larinioides</taxon>
    </lineage>
</organism>
<evidence type="ECO:0000313" key="1">
    <source>
        <dbReference type="EMBL" id="CAL1292107.1"/>
    </source>
</evidence>
<dbReference type="Proteomes" id="UP001497382">
    <property type="component" value="Unassembled WGS sequence"/>
</dbReference>
<sequence>RHFTCDGQSYRSAVSFNPFSSSRIPVVTNIVDDIPHYPSPTHTRTFFPDLHFSALLARSIVYSSPPCDCTGGVEKRDHCRITKTDGRRIFICFRRRKRVVCERAVFQIWDQET</sequence>
<protein>
    <submittedName>
        <fullName evidence="1">Uncharacterized protein</fullName>
    </submittedName>
</protein>
<dbReference type="EMBL" id="CAXIEN010000299">
    <property type="protein sequence ID" value="CAL1292107.1"/>
    <property type="molecule type" value="Genomic_DNA"/>
</dbReference>
<feature type="non-terminal residue" evidence="1">
    <location>
        <position position="1"/>
    </location>
</feature>